<dbReference type="PANTHER" id="PTHR33698">
    <property type="entry name" value="NUCLEAR TRANSPORT FACTOR 2 (NTF2)-LIKE PROTEIN"/>
    <property type="match status" value="1"/>
</dbReference>
<reference evidence="2 3" key="1">
    <citation type="journal article" date="2021" name="Nat. Plants">
        <title>The Taxus genome provides insights into paclitaxel biosynthesis.</title>
        <authorList>
            <person name="Xiong X."/>
            <person name="Gou J."/>
            <person name="Liao Q."/>
            <person name="Li Y."/>
            <person name="Zhou Q."/>
            <person name="Bi G."/>
            <person name="Li C."/>
            <person name="Du R."/>
            <person name="Wang X."/>
            <person name="Sun T."/>
            <person name="Guo L."/>
            <person name="Liang H."/>
            <person name="Lu P."/>
            <person name="Wu Y."/>
            <person name="Zhang Z."/>
            <person name="Ro D.K."/>
            <person name="Shang Y."/>
            <person name="Huang S."/>
            <person name="Yan J."/>
        </authorList>
    </citation>
    <scope>NUCLEOTIDE SEQUENCE [LARGE SCALE GENOMIC DNA]</scope>
    <source>
        <strain evidence="2">Ta-2019</strain>
    </source>
</reference>
<accession>A0AA38FLK5</accession>
<proteinExistence type="predicted"/>
<dbReference type="Pfam" id="PF12680">
    <property type="entry name" value="SnoaL_2"/>
    <property type="match status" value="1"/>
</dbReference>
<comment type="caution">
    <text evidence="2">The sequence shown here is derived from an EMBL/GenBank/DDBJ whole genome shotgun (WGS) entry which is preliminary data.</text>
</comment>
<sequence>GVGSSSFESIQDESSSAAAIVDSLYAAINRKDVDLLSSLLSEGCTLNCMLFFQPFEGKQAVVGLMRDLMEAMAPGMLFVIDDTIEGNSHKVIVMWHLEWNQIKLPFSKGCSFYICKSYQGILLISDTQVFTESPIKLGFPAL</sequence>
<dbReference type="PANTHER" id="PTHR33698:SF6">
    <property type="entry name" value="TRANSMEMBRANE PROTEIN"/>
    <property type="match status" value="1"/>
</dbReference>
<dbReference type="AlphaFoldDB" id="A0AA38FLK5"/>
<name>A0AA38FLK5_TAXCH</name>
<dbReference type="Gene3D" id="3.10.450.50">
    <property type="match status" value="1"/>
</dbReference>
<organism evidence="2 3">
    <name type="scientific">Taxus chinensis</name>
    <name type="common">Chinese yew</name>
    <name type="synonym">Taxus wallichiana var. chinensis</name>
    <dbReference type="NCBI Taxonomy" id="29808"/>
    <lineage>
        <taxon>Eukaryota</taxon>
        <taxon>Viridiplantae</taxon>
        <taxon>Streptophyta</taxon>
        <taxon>Embryophyta</taxon>
        <taxon>Tracheophyta</taxon>
        <taxon>Spermatophyta</taxon>
        <taxon>Pinopsida</taxon>
        <taxon>Pinidae</taxon>
        <taxon>Conifers II</taxon>
        <taxon>Cupressales</taxon>
        <taxon>Taxaceae</taxon>
        <taxon>Taxus</taxon>
    </lineage>
</organism>
<dbReference type="SUPFAM" id="SSF54427">
    <property type="entry name" value="NTF2-like"/>
    <property type="match status" value="1"/>
</dbReference>
<dbReference type="OMA" id="MATDHAK"/>
<evidence type="ECO:0000313" key="2">
    <source>
        <dbReference type="EMBL" id="KAH9305873.1"/>
    </source>
</evidence>
<keyword evidence="3" id="KW-1185">Reference proteome</keyword>
<dbReference type="InterPro" id="IPR032710">
    <property type="entry name" value="NTF2-like_dom_sf"/>
</dbReference>
<feature type="non-terminal residue" evidence="2">
    <location>
        <position position="142"/>
    </location>
</feature>
<feature type="non-terminal residue" evidence="2">
    <location>
        <position position="1"/>
    </location>
</feature>
<evidence type="ECO:0000313" key="3">
    <source>
        <dbReference type="Proteomes" id="UP000824469"/>
    </source>
</evidence>
<gene>
    <name evidence="2" type="ORF">KI387_010277</name>
</gene>
<evidence type="ECO:0000259" key="1">
    <source>
        <dbReference type="Pfam" id="PF12680"/>
    </source>
</evidence>
<feature type="domain" description="SnoaL-like" evidence="1">
    <location>
        <begin position="21"/>
        <end position="98"/>
    </location>
</feature>
<dbReference type="EMBL" id="JAHRHJ020000008">
    <property type="protein sequence ID" value="KAH9305873.1"/>
    <property type="molecule type" value="Genomic_DNA"/>
</dbReference>
<protein>
    <recommendedName>
        <fullName evidence="1">SnoaL-like domain-containing protein</fullName>
    </recommendedName>
</protein>
<dbReference type="InterPro" id="IPR037401">
    <property type="entry name" value="SnoaL-like"/>
</dbReference>
<dbReference type="Proteomes" id="UP000824469">
    <property type="component" value="Unassembled WGS sequence"/>
</dbReference>